<comment type="function">
    <text evidence="6">Catalyzes the irreversible NADPH-dependent deamination of GMP to IMP. It functions in the conversion of nucleobase, nucleoside and nucleotide derivatives of G to A nucleotides, and in maintaining the intracellular balance of A and G nucleotides.</text>
</comment>
<dbReference type="AlphaFoldDB" id="A0A0F9L396"/>
<name>A0A0F9L396_9ZZZZ</name>
<dbReference type="GO" id="GO:0016616">
    <property type="term" value="F:oxidoreductase activity, acting on the CH-OH group of donors, NAD or NADP as acceptor"/>
    <property type="evidence" value="ECO:0007669"/>
    <property type="project" value="UniProtKB-ARBA"/>
</dbReference>
<comment type="catalytic activity">
    <reaction evidence="7">
        <text>IMP + NH4(+) + NADP(+) = GMP + NADPH + 2 H(+)</text>
        <dbReference type="Rhea" id="RHEA:17185"/>
        <dbReference type="ChEBI" id="CHEBI:15378"/>
        <dbReference type="ChEBI" id="CHEBI:28938"/>
        <dbReference type="ChEBI" id="CHEBI:57783"/>
        <dbReference type="ChEBI" id="CHEBI:58053"/>
        <dbReference type="ChEBI" id="CHEBI:58115"/>
        <dbReference type="ChEBI" id="CHEBI:58349"/>
        <dbReference type="EC" id="1.7.1.7"/>
    </reaction>
</comment>
<dbReference type="InterPro" id="IPR015875">
    <property type="entry name" value="IMP_DH/GMP_Rdtase_CS"/>
</dbReference>
<evidence type="ECO:0000256" key="1">
    <source>
        <dbReference type="ARBA" id="ARBA00012678"/>
    </source>
</evidence>
<dbReference type="PANTHER" id="PTHR43170:SF5">
    <property type="entry name" value="GMP REDUCTASE"/>
    <property type="match status" value="1"/>
</dbReference>
<dbReference type="PANTHER" id="PTHR43170">
    <property type="entry name" value="GMP REDUCTASE"/>
    <property type="match status" value="1"/>
</dbReference>
<evidence type="ECO:0000256" key="3">
    <source>
        <dbReference type="ARBA" id="ARBA00022857"/>
    </source>
</evidence>
<keyword evidence="4" id="KW-0560">Oxidoreductase</keyword>
<dbReference type="InterPro" id="IPR013785">
    <property type="entry name" value="Aldolase_TIM"/>
</dbReference>
<evidence type="ECO:0000256" key="4">
    <source>
        <dbReference type="ARBA" id="ARBA00023002"/>
    </source>
</evidence>
<gene>
    <name evidence="9" type="ORF">LCGC14_1328300</name>
</gene>
<dbReference type="InterPro" id="IPR050139">
    <property type="entry name" value="GMP_reductase"/>
</dbReference>
<dbReference type="SUPFAM" id="SSF51412">
    <property type="entry name" value="Inosine monophosphate dehydrogenase (IMPDH)"/>
    <property type="match status" value="1"/>
</dbReference>
<dbReference type="InterPro" id="IPR001093">
    <property type="entry name" value="IMP_DH_GMPRt"/>
</dbReference>
<evidence type="ECO:0000256" key="2">
    <source>
        <dbReference type="ARBA" id="ARBA00015800"/>
    </source>
</evidence>
<dbReference type="SMART" id="SM01240">
    <property type="entry name" value="IMPDH"/>
    <property type="match status" value="1"/>
</dbReference>
<evidence type="ECO:0000256" key="7">
    <source>
        <dbReference type="ARBA" id="ARBA00048616"/>
    </source>
</evidence>
<dbReference type="CDD" id="cd00381">
    <property type="entry name" value="IMPDH"/>
    <property type="match status" value="1"/>
</dbReference>
<keyword evidence="3" id="KW-0521">NADP</keyword>
<accession>A0A0F9L396</accession>
<evidence type="ECO:0000259" key="8">
    <source>
        <dbReference type="Pfam" id="PF00478"/>
    </source>
</evidence>
<evidence type="ECO:0000256" key="6">
    <source>
        <dbReference type="ARBA" id="ARBA00037691"/>
    </source>
</evidence>
<organism evidence="9">
    <name type="scientific">marine sediment metagenome</name>
    <dbReference type="NCBI Taxonomy" id="412755"/>
    <lineage>
        <taxon>unclassified sequences</taxon>
        <taxon>metagenomes</taxon>
        <taxon>ecological metagenomes</taxon>
    </lineage>
</organism>
<proteinExistence type="predicted"/>
<feature type="domain" description="IMP dehydrogenase/GMP reductase" evidence="8">
    <location>
        <begin position="5"/>
        <end position="312"/>
    </location>
</feature>
<protein>
    <recommendedName>
        <fullName evidence="2">GMP reductase</fullName>
        <ecNumber evidence="1">1.7.1.7</ecNumber>
    </recommendedName>
    <alternativeName>
        <fullName evidence="5">Guanosine 5'-monophosphate oxidoreductase</fullName>
    </alternativeName>
</protein>
<comment type="caution">
    <text evidence="9">The sequence shown here is derived from an EMBL/GenBank/DDBJ whole genome shotgun (WGS) entry which is preliminary data.</text>
</comment>
<dbReference type="FunFam" id="3.20.20.70:FF:000424">
    <property type="entry name" value="Inosine-5'-monophosphate dehydrogenase 2"/>
    <property type="match status" value="1"/>
</dbReference>
<evidence type="ECO:0000256" key="5">
    <source>
        <dbReference type="ARBA" id="ARBA00030699"/>
    </source>
</evidence>
<evidence type="ECO:0000313" key="9">
    <source>
        <dbReference type="EMBL" id="KKM81591.1"/>
    </source>
</evidence>
<sequence>MIAKGLDFDDVLLVPNYSPFESRKDVSTEVHLGPYVFPIPIISANMDTITGVTMACAISHLGGLPILHRFIDIETNKRMYQEAIKGGQGIVGVSIGVTDGELERFDQLYAIGARIFCVDVAHAHNKLVGEMIKYTHRYESVFIIAGNVATHAGADYLASVGADAVKVGIGAGSVCTTRDKTGFGVPQLSAIMDCSRVHIPIIADGGMRQAGDVVKALAAGATMVMLGGMLAGTNEALGGTKYRGMSSAEAQEAYFGTMPDWKTEEGVSIAVPPRGPVNAIIKDVIGGLRSGLTYAGARDIPELQRKATFIEVGGR</sequence>
<dbReference type="GO" id="GO:0003920">
    <property type="term" value="F:GMP reductase activity"/>
    <property type="evidence" value="ECO:0007669"/>
    <property type="project" value="UniProtKB-EC"/>
</dbReference>
<dbReference type="EC" id="1.7.1.7" evidence="1"/>
<dbReference type="Pfam" id="PF00478">
    <property type="entry name" value="IMPDH"/>
    <property type="match status" value="1"/>
</dbReference>
<dbReference type="PROSITE" id="PS00487">
    <property type="entry name" value="IMP_DH_GMP_RED"/>
    <property type="match status" value="1"/>
</dbReference>
<reference evidence="9" key="1">
    <citation type="journal article" date="2015" name="Nature">
        <title>Complex archaea that bridge the gap between prokaryotes and eukaryotes.</title>
        <authorList>
            <person name="Spang A."/>
            <person name="Saw J.H."/>
            <person name="Jorgensen S.L."/>
            <person name="Zaremba-Niedzwiedzka K."/>
            <person name="Martijn J."/>
            <person name="Lind A.E."/>
            <person name="van Eijk R."/>
            <person name="Schleper C."/>
            <person name="Guy L."/>
            <person name="Ettema T.J."/>
        </authorList>
    </citation>
    <scope>NUCLEOTIDE SEQUENCE</scope>
</reference>
<dbReference type="Gene3D" id="3.20.20.70">
    <property type="entry name" value="Aldolase class I"/>
    <property type="match status" value="1"/>
</dbReference>
<dbReference type="EMBL" id="LAZR01007997">
    <property type="protein sequence ID" value="KKM81591.1"/>
    <property type="molecule type" value="Genomic_DNA"/>
</dbReference>